<reference evidence="3" key="1">
    <citation type="submission" date="2021-03" db="EMBL/GenBank/DDBJ databases">
        <title>Acanthopleuribacteraceae sp. M133.</title>
        <authorList>
            <person name="Wang G."/>
        </authorList>
    </citation>
    <scope>NUCLEOTIDE SEQUENCE</scope>
    <source>
        <strain evidence="3">M133</strain>
    </source>
</reference>
<dbReference type="Pfam" id="PF03050">
    <property type="entry name" value="DDE_Tnp_IS66"/>
    <property type="match status" value="1"/>
</dbReference>
<dbReference type="KEGG" id="scor:J3U87_22070"/>
<proteinExistence type="predicted"/>
<accession>A0A8A4TNW4</accession>
<feature type="region of interest" description="Disordered" evidence="1">
    <location>
        <begin position="71"/>
        <end position="107"/>
    </location>
</feature>
<gene>
    <name evidence="3" type="ORF">J3U87_22070</name>
</gene>
<keyword evidence="4" id="KW-1185">Reference proteome</keyword>
<evidence type="ECO:0000259" key="2">
    <source>
        <dbReference type="Pfam" id="PF03050"/>
    </source>
</evidence>
<dbReference type="RefSeq" id="WP_237377932.1">
    <property type="nucleotide sequence ID" value="NZ_CP071793.1"/>
</dbReference>
<name>A0A8A4TNW4_SULCO</name>
<feature type="compositionally biased region" description="Basic residues" evidence="1">
    <location>
        <begin position="86"/>
        <end position="101"/>
    </location>
</feature>
<evidence type="ECO:0000313" key="3">
    <source>
        <dbReference type="EMBL" id="QTD48275.1"/>
    </source>
</evidence>
<evidence type="ECO:0000256" key="1">
    <source>
        <dbReference type="SAM" id="MobiDB-lite"/>
    </source>
</evidence>
<dbReference type="Proteomes" id="UP000663929">
    <property type="component" value="Chromosome"/>
</dbReference>
<dbReference type="PANTHER" id="PTHR33678">
    <property type="entry name" value="BLL1576 PROTEIN"/>
    <property type="match status" value="1"/>
</dbReference>
<dbReference type="EMBL" id="CP071793">
    <property type="protein sequence ID" value="QTD48275.1"/>
    <property type="molecule type" value="Genomic_DNA"/>
</dbReference>
<sequence>MTGPLVGPERTARITALRDKVEAGLELGEAECLLMYACTLDWLALKDLLVQQGLTLKALKAFLLGQEAETGADLSPDQGKGQAQSRPKRPKKPAPKGHGKHAAKDFRGCRQADITPDGLTPGDPCPECVGERKGRLHQHKPSRPLMRLRLNGSAPITGTVYRGFPLACSKCGAVFAPTWPDDAQRETYAASVKATVAMLRHWYGFPAYRLEKLQREHGIPLPDATQSDLIADCAAAAEPVFHALYAEAAKADLFIIDDTSARIQTVIRDHKKHPDQERYGAHVTGIIARTRERDLHIYRVGTLHAGENLEDLLALRPADLPRPIQMSDAAAVNTAHPCDTLVTYCLQHARGQIEDVVDHFPGPCRKILAWIAEVYRVEEEARVQGMDDQARLHHHQAYSTAPMNTLFAYLTTLLSERRVEPASGLGKAAIYILKRKESLTRFLNVPDVPLDSNAVERALKCAVLIRKNSLFYHNEVSAYRAGTLMTLAGSCVAVGRDPISYMTALVENRDAVATAPEDWLPWRLPAAQFETLGC</sequence>
<organism evidence="3 4">
    <name type="scientific">Sulfidibacter corallicola</name>
    <dbReference type="NCBI Taxonomy" id="2818388"/>
    <lineage>
        <taxon>Bacteria</taxon>
        <taxon>Pseudomonadati</taxon>
        <taxon>Acidobacteriota</taxon>
        <taxon>Holophagae</taxon>
        <taxon>Acanthopleuribacterales</taxon>
        <taxon>Acanthopleuribacteraceae</taxon>
        <taxon>Sulfidibacter</taxon>
    </lineage>
</organism>
<dbReference type="InterPro" id="IPR004291">
    <property type="entry name" value="Transposase_IS66_central"/>
</dbReference>
<dbReference type="InterPro" id="IPR052344">
    <property type="entry name" value="Transposase-related"/>
</dbReference>
<evidence type="ECO:0000313" key="4">
    <source>
        <dbReference type="Proteomes" id="UP000663929"/>
    </source>
</evidence>
<feature type="domain" description="Transposase IS66 central" evidence="2">
    <location>
        <begin position="188"/>
        <end position="478"/>
    </location>
</feature>
<dbReference type="AlphaFoldDB" id="A0A8A4TNW4"/>
<dbReference type="PANTHER" id="PTHR33678:SF2">
    <property type="match status" value="1"/>
</dbReference>
<protein>
    <submittedName>
        <fullName evidence="3">Transposase</fullName>
    </submittedName>
</protein>